<dbReference type="InterPro" id="IPR001647">
    <property type="entry name" value="HTH_TetR"/>
</dbReference>
<dbReference type="RefSeq" id="WP_138855604.1">
    <property type="nucleotide sequence ID" value="NZ_CP040709.1"/>
</dbReference>
<gene>
    <name evidence="4" type="ORF">HNQ51_002057</name>
</gene>
<dbReference type="PANTHER" id="PTHR30328">
    <property type="entry name" value="TRANSCRIPTIONAL REPRESSOR"/>
    <property type="match status" value="1"/>
</dbReference>
<dbReference type="GO" id="GO:0003677">
    <property type="term" value="F:DNA binding"/>
    <property type="evidence" value="ECO:0007669"/>
    <property type="project" value="UniProtKB-UniRule"/>
</dbReference>
<comment type="caution">
    <text evidence="4">The sequence shown here is derived from an EMBL/GenBank/DDBJ whole genome shotgun (WGS) entry which is preliminary data.</text>
</comment>
<dbReference type="Pfam" id="PF08362">
    <property type="entry name" value="TetR_C_3"/>
    <property type="match status" value="1"/>
</dbReference>
<dbReference type="PRINTS" id="PR00455">
    <property type="entry name" value="HTHTETR"/>
</dbReference>
<dbReference type="InterPro" id="IPR050109">
    <property type="entry name" value="HTH-type_TetR-like_transc_reg"/>
</dbReference>
<name>A0A840S4W7_9BURK</name>
<dbReference type="PROSITE" id="PS50977">
    <property type="entry name" value="HTH_TETR_2"/>
    <property type="match status" value="1"/>
</dbReference>
<evidence type="ECO:0000256" key="1">
    <source>
        <dbReference type="ARBA" id="ARBA00023125"/>
    </source>
</evidence>
<feature type="domain" description="HTH tetR-type" evidence="3">
    <location>
        <begin position="19"/>
        <end position="79"/>
    </location>
</feature>
<dbReference type="GO" id="GO:0045892">
    <property type="term" value="P:negative regulation of DNA-templated transcription"/>
    <property type="evidence" value="ECO:0007669"/>
    <property type="project" value="InterPro"/>
</dbReference>
<dbReference type="Gene3D" id="1.10.357.10">
    <property type="entry name" value="Tetracycline Repressor, domain 2"/>
    <property type="match status" value="1"/>
</dbReference>
<dbReference type="SUPFAM" id="SSF48498">
    <property type="entry name" value="Tetracyclin repressor-like, C-terminal domain"/>
    <property type="match status" value="1"/>
</dbReference>
<dbReference type="PANTHER" id="PTHR30328:SF54">
    <property type="entry name" value="HTH-TYPE TRANSCRIPTIONAL REPRESSOR SCO4008"/>
    <property type="match status" value="1"/>
</dbReference>
<dbReference type="InterPro" id="IPR013573">
    <property type="entry name" value="Tscrpt_reg_YcdC_C"/>
</dbReference>
<evidence type="ECO:0000256" key="2">
    <source>
        <dbReference type="PROSITE-ProRule" id="PRU00335"/>
    </source>
</evidence>
<dbReference type="Gene3D" id="1.10.10.60">
    <property type="entry name" value="Homeodomain-like"/>
    <property type="match status" value="1"/>
</dbReference>
<dbReference type="InterPro" id="IPR036271">
    <property type="entry name" value="Tet_transcr_reg_TetR-rel_C_sf"/>
</dbReference>
<dbReference type="AlphaFoldDB" id="A0A840S4W7"/>
<protein>
    <submittedName>
        <fullName evidence="4">TetR/AcrR family transcriptional regulator</fullName>
    </submittedName>
</protein>
<accession>A0A840S4W7</accession>
<dbReference type="Proteomes" id="UP000554837">
    <property type="component" value="Unassembled WGS sequence"/>
</dbReference>
<dbReference type="InterPro" id="IPR009057">
    <property type="entry name" value="Homeodomain-like_sf"/>
</dbReference>
<feature type="DNA-binding region" description="H-T-H motif" evidence="2">
    <location>
        <begin position="42"/>
        <end position="61"/>
    </location>
</feature>
<sequence length="214" mass="23973">MSALMPLERPVRAPRAARIEKLQLILQAAETQFARYGFEGVSLETIASELGLSRQNLLYYYPSKEALYDAVLDDVLASWLAGMSRIGQATDPEQAIRDYVAAKLRFSQERPSGSAVFTREVMAGAPRYAERLRAQVLPVLRADVQAFERWADHGLIRRLDFTHLMFLLWASTQAYADLAPQFALLLGKPALESQDYKAAQALITEMLLTALKPI</sequence>
<dbReference type="OrthoDB" id="6860332at2"/>
<evidence type="ECO:0000313" key="5">
    <source>
        <dbReference type="Proteomes" id="UP000554837"/>
    </source>
</evidence>
<dbReference type="Pfam" id="PF00440">
    <property type="entry name" value="TetR_N"/>
    <property type="match status" value="1"/>
</dbReference>
<evidence type="ECO:0000313" key="4">
    <source>
        <dbReference type="EMBL" id="MBB5204743.1"/>
    </source>
</evidence>
<reference evidence="4 5" key="1">
    <citation type="submission" date="2020-08" db="EMBL/GenBank/DDBJ databases">
        <title>Genomic Encyclopedia of Type Strains, Phase IV (KMG-IV): sequencing the most valuable type-strain genomes for metagenomic binning, comparative biology and taxonomic classification.</title>
        <authorList>
            <person name="Goeker M."/>
        </authorList>
    </citation>
    <scope>NUCLEOTIDE SEQUENCE [LARGE SCALE GENOMIC DNA]</scope>
    <source>
        <strain evidence="4 5">DSM 23958</strain>
    </source>
</reference>
<dbReference type="SUPFAM" id="SSF46689">
    <property type="entry name" value="Homeodomain-like"/>
    <property type="match status" value="1"/>
</dbReference>
<keyword evidence="1 2" id="KW-0238">DNA-binding</keyword>
<keyword evidence="5" id="KW-1185">Reference proteome</keyword>
<organism evidence="4 5">
    <name type="scientific">Inhella inkyongensis</name>
    <dbReference type="NCBI Taxonomy" id="392593"/>
    <lineage>
        <taxon>Bacteria</taxon>
        <taxon>Pseudomonadati</taxon>
        <taxon>Pseudomonadota</taxon>
        <taxon>Betaproteobacteria</taxon>
        <taxon>Burkholderiales</taxon>
        <taxon>Sphaerotilaceae</taxon>
        <taxon>Inhella</taxon>
    </lineage>
</organism>
<evidence type="ECO:0000259" key="3">
    <source>
        <dbReference type="PROSITE" id="PS50977"/>
    </source>
</evidence>
<dbReference type="EMBL" id="JACHHO010000002">
    <property type="protein sequence ID" value="MBB5204743.1"/>
    <property type="molecule type" value="Genomic_DNA"/>
</dbReference>
<proteinExistence type="predicted"/>